<organism evidence="1">
    <name type="scientific">hydrothermal vent metagenome</name>
    <dbReference type="NCBI Taxonomy" id="652676"/>
    <lineage>
        <taxon>unclassified sequences</taxon>
        <taxon>metagenomes</taxon>
        <taxon>ecological metagenomes</taxon>
    </lineage>
</organism>
<sequence>MQIIAKNKSNFLIKYSKNLALSSKTANQDLAEKIDITEKIMLDKEEIPANLFFTEELEGVKVFLNNTSVDIENFPLVKFQQYFNKEIDDKKSIKLLTEGKAKNALENNSKLLYASKSRVDKSIEYTTRDGKVFNIEVNEQLVNFSLPFKSCAKIYTDSK</sequence>
<dbReference type="AlphaFoldDB" id="A0A1W1E1V2"/>
<dbReference type="EMBL" id="FPHZ01000113">
    <property type="protein sequence ID" value="SFV87950.1"/>
    <property type="molecule type" value="Genomic_DNA"/>
</dbReference>
<reference evidence="1" key="1">
    <citation type="submission" date="2016-10" db="EMBL/GenBank/DDBJ databases">
        <authorList>
            <person name="de Groot N.N."/>
        </authorList>
    </citation>
    <scope>NUCLEOTIDE SEQUENCE</scope>
</reference>
<gene>
    <name evidence="1" type="ORF">MNB_SUP05-SYMBIONT-5-137</name>
</gene>
<name>A0A1W1E1V2_9ZZZZ</name>
<protein>
    <submittedName>
        <fullName evidence="1">Uncharacterized protein</fullName>
    </submittedName>
</protein>
<evidence type="ECO:0000313" key="1">
    <source>
        <dbReference type="EMBL" id="SFV87950.1"/>
    </source>
</evidence>
<accession>A0A1W1E1V2</accession>
<proteinExistence type="predicted"/>